<keyword evidence="3" id="KW-0238">DNA-binding</keyword>
<comment type="similarity">
    <text evidence="1">Belongs to the 'phage' integrase family.</text>
</comment>
<evidence type="ECO:0000256" key="4">
    <source>
        <dbReference type="ARBA" id="ARBA00023172"/>
    </source>
</evidence>
<gene>
    <name evidence="6" type="ORF">LCAKO_3167</name>
</gene>
<dbReference type="InterPro" id="IPR028259">
    <property type="entry name" value="AP2-like_int_N"/>
</dbReference>
<sequence length="383" mass="44402">MAVIRQYKIKSGAVRYEVQVFAGRDELTNKRRIIHKRGYTSKKEATLAASRLSLDAGKGDLVKKKHMLFRDVYEAWYAGYINTVRESTYSRTKGMFDNHILPYFGNRHVEDITTAMLQKVVNLWAKEASRNYKRWFNYVGSVLEYAVKQQYITDNPVKRVTVPKRQEKAGDDAPNFWDKHELARFFGYIDPQREPEKYTMFRVLAFGGLRRGECLALTWQDISFTDKTIRVNKTLTQGLKGRQIVQAPKTRKGRRTIPMDAKTMSALKHWRLVQLQKYMALGFNTNKPDQLVFATVHNTHKYLNQPEKWLKSIEDTHNIQHRITVHGFRHSHASALFAAGATIKEVQERLGHEDAATTMNIYTHVTKDQNKEAAKLVANYLGF</sequence>
<protein>
    <submittedName>
        <fullName evidence="6">Integrase, superantigen-encoding pathogenicity islands SaPI</fullName>
    </submittedName>
</protein>
<dbReference type="EMBL" id="CP022954">
    <property type="protein sequence ID" value="QGV19654.1"/>
    <property type="molecule type" value="Genomic_DNA"/>
</dbReference>
<dbReference type="Pfam" id="PF14657">
    <property type="entry name" value="Arm-DNA-bind_4"/>
    <property type="match status" value="1"/>
</dbReference>
<keyword evidence="4" id="KW-0233">DNA recombination</keyword>
<dbReference type="CDD" id="cd01189">
    <property type="entry name" value="INT_ICEBs1_C_like"/>
    <property type="match status" value="1"/>
</dbReference>
<dbReference type="Gene3D" id="1.10.150.130">
    <property type="match status" value="1"/>
</dbReference>
<proteinExistence type="inferred from homology"/>
<dbReference type="SUPFAM" id="SSF56349">
    <property type="entry name" value="DNA breaking-rejoining enzymes"/>
    <property type="match status" value="1"/>
</dbReference>
<evidence type="ECO:0000259" key="5">
    <source>
        <dbReference type="PROSITE" id="PS51898"/>
    </source>
</evidence>
<dbReference type="InterPro" id="IPR002104">
    <property type="entry name" value="Integrase_catalytic"/>
</dbReference>
<evidence type="ECO:0000256" key="1">
    <source>
        <dbReference type="ARBA" id="ARBA00008857"/>
    </source>
</evidence>
<dbReference type="RefSeq" id="WP_156657015.1">
    <property type="nucleotide sequence ID" value="NZ_CP022954.1"/>
</dbReference>
<evidence type="ECO:0000313" key="6">
    <source>
        <dbReference type="EMBL" id="QGV19654.1"/>
    </source>
</evidence>
<feature type="domain" description="Tyr recombinase" evidence="5">
    <location>
        <begin position="172"/>
        <end position="375"/>
    </location>
</feature>
<dbReference type="GO" id="GO:0015074">
    <property type="term" value="P:DNA integration"/>
    <property type="evidence" value="ECO:0007669"/>
    <property type="project" value="UniProtKB-KW"/>
</dbReference>
<evidence type="ECO:0000256" key="3">
    <source>
        <dbReference type="ARBA" id="ARBA00023125"/>
    </source>
</evidence>
<dbReference type="Proteomes" id="UP000423274">
    <property type="component" value="Chromosome"/>
</dbReference>
<keyword evidence="2" id="KW-0229">DNA integration</keyword>
<name>A0AAP9HKM8_LACPA</name>
<dbReference type="Pfam" id="PF00589">
    <property type="entry name" value="Phage_integrase"/>
    <property type="match status" value="1"/>
</dbReference>
<dbReference type="PANTHER" id="PTHR30349">
    <property type="entry name" value="PHAGE INTEGRASE-RELATED"/>
    <property type="match status" value="1"/>
</dbReference>
<dbReference type="InterPro" id="IPR011010">
    <property type="entry name" value="DNA_brk_join_enz"/>
</dbReference>
<evidence type="ECO:0000256" key="2">
    <source>
        <dbReference type="ARBA" id="ARBA00022908"/>
    </source>
</evidence>
<dbReference type="PROSITE" id="PS51898">
    <property type="entry name" value="TYR_RECOMBINASE"/>
    <property type="match status" value="1"/>
</dbReference>
<dbReference type="AlphaFoldDB" id="A0AAP9HKM8"/>
<organism evidence="6 7">
    <name type="scientific">Lacticaseibacillus paracasei subsp. paracasei</name>
    <dbReference type="NCBI Taxonomy" id="47714"/>
    <lineage>
        <taxon>Bacteria</taxon>
        <taxon>Bacillati</taxon>
        <taxon>Bacillota</taxon>
        <taxon>Bacilli</taxon>
        <taxon>Lactobacillales</taxon>
        <taxon>Lactobacillaceae</taxon>
        <taxon>Lacticaseibacillus</taxon>
    </lineage>
</organism>
<dbReference type="GO" id="GO:0006310">
    <property type="term" value="P:DNA recombination"/>
    <property type="evidence" value="ECO:0007669"/>
    <property type="project" value="UniProtKB-KW"/>
</dbReference>
<dbReference type="InterPro" id="IPR004107">
    <property type="entry name" value="Integrase_SAM-like_N"/>
</dbReference>
<dbReference type="InterPro" id="IPR013762">
    <property type="entry name" value="Integrase-like_cat_sf"/>
</dbReference>
<dbReference type="Gene3D" id="1.10.443.10">
    <property type="entry name" value="Intergrase catalytic core"/>
    <property type="match status" value="1"/>
</dbReference>
<dbReference type="PANTHER" id="PTHR30349:SF64">
    <property type="entry name" value="PROPHAGE INTEGRASE INTD-RELATED"/>
    <property type="match status" value="1"/>
</dbReference>
<reference evidence="6 7" key="1">
    <citation type="submission" date="2017-08" db="EMBL/GenBank/DDBJ databases">
        <title>Genome sequence, comparative genomics and functional analysis of the highly adhesive Lactobacillus paracasei Kobulty strain.</title>
        <authorList>
            <person name="Koryszewska-Baginska A."/>
            <person name="Grynberg M."/>
            <person name="Aleksandrzak-Piekarczyk T."/>
        </authorList>
    </citation>
    <scope>NUCLEOTIDE SEQUENCE [LARGE SCALE GENOMIC DNA]</scope>
    <source>
        <strain evidence="6 7">IBB3423</strain>
    </source>
</reference>
<evidence type="ECO:0000313" key="7">
    <source>
        <dbReference type="Proteomes" id="UP000423274"/>
    </source>
</evidence>
<accession>A0AAP9HKM8</accession>
<dbReference type="InterPro" id="IPR010998">
    <property type="entry name" value="Integrase_recombinase_N"/>
</dbReference>
<dbReference type="GO" id="GO:0003677">
    <property type="term" value="F:DNA binding"/>
    <property type="evidence" value="ECO:0007669"/>
    <property type="project" value="UniProtKB-KW"/>
</dbReference>
<dbReference type="Pfam" id="PF14659">
    <property type="entry name" value="Phage_int_SAM_3"/>
    <property type="match status" value="1"/>
</dbReference>
<dbReference type="InterPro" id="IPR050090">
    <property type="entry name" value="Tyrosine_recombinase_XerCD"/>
</dbReference>